<dbReference type="Proteomes" id="UP001151002">
    <property type="component" value="Unassembled WGS sequence"/>
</dbReference>
<protein>
    <recommendedName>
        <fullName evidence="3">DUF2397 family protein</fullName>
    </recommendedName>
</protein>
<sequence>MPSEWDVPVEPVDWDITIPTDDTSIARRRRALAPIQVLADIERTKSSLDGDFWHRYDLFTIALAVIDQVALAMGISAGKTWDETVDYATSQAARQAPDAAGNQWAAVAERVVVSLVTTDIETVPYLTYTGAGPQWRAQRFRLLYVHAGGGDAVEYLRASEQAINIFIDALDLDIEAAQIATEAQLTALIARGAIESAVQIARYARYQSIQYQERIRRIIADTLIDPDTHDWVSEVPALLDAALLHVRERLAGESSLLEAVAERRFELDDRVKLQAANTLIEILRECRHRHDELHTHLIGARTRLREALDDRFVRAPRSTHRSDLGRDLLNPCLAAPTATAAALADRLVAAVGGLSARWLPSLAVLTDELCAPARVPEPGEQFEPPEFDDDEAPEWWETYEDTVEAIFAAVDEPVRLSQLVARSDELASQVSDDDGEPLNPELLAAAMVHAAHRAWAARLAGRSAGDRVLVAVDTGSQLSSDLLRTADLLLMPGWVTADIEEPAAGRVDVPDTAEAA</sequence>
<evidence type="ECO:0000313" key="2">
    <source>
        <dbReference type="Proteomes" id="UP001151002"/>
    </source>
</evidence>
<keyword evidence="2" id="KW-1185">Reference proteome</keyword>
<reference evidence="1" key="1">
    <citation type="submission" date="2022-11" db="EMBL/GenBank/DDBJ databases">
        <authorList>
            <person name="Somphong A."/>
            <person name="Phongsopitanun W."/>
        </authorList>
    </citation>
    <scope>NUCLEOTIDE SEQUENCE</scope>
    <source>
        <strain evidence="1">Pm04-4</strain>
    </source>
</reference>
<accession>A0ABT4BC76</accession>
<dbReference type="EMBL" id="JAPNTZ010000018">
    <property type="protein sequence ID" value="MCY1144127.1"/>
    <property type="molecule type" value="Genomic_DNA"/>
</dbReference>
<evidence type="ECO:0000313" key="1">
    <source>
        <dbReference type="EMBL" id="MCY1144127.1"/>
    </source>
</evidence>
<organism evidence="1 2">
    <name type="scientific">Paractinoplanes pyxinae</name>
    <dbReference type="NCBI Taxonomy" id="2997416"/>
    <lineage>
        <taxon>Bacteria</taxon>
        <taxon>Bacillati</taxon>
        <taxon>Actinomycetota</taxon>
        <taxon>Actinomycetes</taxon>
        <taxon>Micromonosporales</taxon>
        <taxon>Micromonosporaceae</taxon>
        <taxon>Paractinoplanes</taxon>
    </lineage>
</organism>
<gene>
    <name evidence="1" type="ORF">OWR29_39545</name>
</gene>
<proteinExistence type="predicted"/>
<dbReference type="RefSeq" id="WP_267568681.1">
    <property type="nucleotide sequence ID" value="NZ_JAPNTZ010000018.1"/>
</dbReference>
<comment type="caution">
    <text evidence="1">The sequence shown here is derived from an EMBL/GenBank/DDBJ whole genome shotgun (WGS) entry which is preliminary data.</text>
</comment>
<name>A0ABT4BC76_9ACTN</name>
<evidence type="ECO:0008006" key="3">
    <source>
        <dbReference type="Google" id="ProtNLM"/>
    </source>
</evidence>